<evidence type="ECO:0000256" key="1">
    <source>
        <dbReference type="SAM" id="Coils"/>
    </source>
</evidence>
<proteinExistence type="evidence at transcript level"/>
<dbReference type="AlphaFoldDB" id="V9LHU5"/>
<accession>V9LHU5</accession>
<keyword evidence="1" id="KW-0175">Coiled coil</keyword>
<protein>
    <submittedName>
        <fullName evidence="3">Uncharacterized protein</fullName>
    </submittedName>
</protein>
<organism evidence="3">
    <name type="scientific">Callorhinchus milii</name>
    <name type="common">Ghost shark</name>
    <dbReference type="NCBI Taxonomy" id="7868"/>
    <lineage>
        <taxon>Eukaryota</taxon>
        <taxon>Metazoa</taxon>
        <taxon>Chordata</taxon>
        <taxon>Craniata</taxon>
        <taxon>Vertebrata</taxon>
        <taxon>Chondrichthyes</taxon>
        <taxon>Holocephali</taxon>
        <taxon>Chimaeriformes</taxon>
        <taxon>Callorhinchidae</taxon>
        <taxon>Callorhinchus</taxon>
    </lineage>
</organism>
<feature type="compositionally biased region" description="Gly residues" evidence="2">
    <location>
        <begin position="27"/>
        <end position="36"/>
    </location>
</feature>
<reference evidence="3" key="1">
    <citation type="journal article" date="2014" name="Nature">
        <title>Elephant shark genome provides unique insights into gnathostome evolution.</title>
        <authorList>
            <consortium name="International Elephant Shark Genome Sequencing Consortium"/>
            <person name="Venkatesh B."/>
            <person name="Lee A.P."/>
            <person name="Ravi V."/>
            <person name="Maurya A.K."/>
            <person name="Lian M.M."/>
            <person name="Swann J.B."/>
            <person name="Ohta Y."/>
            <person name="Flajnik M.F."/>
            <person name="Sutoh Y."/>
            <person name="Kasahara M."/>
            <person name="Hoon S."/>
            <person name="Gangu V."/>
            <person name="Roy S.W."/>
            <person name="Irimia M."/>
            <person name="Korzh V."/>
            <person name="Kondrychyn I."/>
            <person name="Lim Z.W."/>
            <person name="Tay B.H."/>
            <person name="Tohari S."/>
            <person name="Kong K.W."/>
            <person name="Ho S."/>
            <person name="Lorente-Galdos B."/>
            <person name="Quilez J."/>
            <person name="Marques-Bonet T."/>
            <person name="Raney B.J."/>
            <person name="Ingham P.W."/>
            <person name="Tay A."/>
            <person name="Hillier L.W."/>
            <person name="Minx P."/>
            <person name="Boehm T."/>
            <person name="Wilson R.K."/>
            <person name="Brenner S."/>
            <person name="Warren W.C."/>
        </authorList>
    </citation>
    <scope>NUCLEOTIDE SEQUENCE</scope>
    <source>
        <tissue evidence="3">Testis</tissue>
    </source>
</reference>
<evidence type="ECO:0000256" key="2">
    <source>
        <dbReference type="SAM" id="MobiDB-lite"/>
    </source>
</evidence>
<feature type="region of interest" description="Disordered" evidence="2">
    <location>
        <begin position="1"/>
        <end position="36"/>
    </location>
</feature>
<dbReference type="EMBL" id="JW880230">
    <property type="protein sequence ID" value="AFP12747.1"/>
    <property type="molecule type" value="mRNA"/>
</dbReference>
<feature type="coiled-coil region" evidence="1">
    <location>
        <begin position="91"/>
        <end position="136"/>
    </location>
</feature>
<evidence type="ECO:0000313" key="3">
    <source>
        <dbReference type="EMBL" id="AFP12747.1"/>
    </source>
</evidence>
<feature type="non-terminal residue" evidence="3">
    <location>
        <position position="148"/>
    </location>
</feature>
<name>V9LHU5_CALMI</name>
<sequence>MSGSDEQWSRCGQGLGARDSTFTAPTDGGGSLGGGAEIRSHEDVIVPRHDVQKLLGEFRALHQERLQRLEATDDGTEETLKLKVQIMQSYISDLSEQNDVLLQTMEELEREANRRVTALETELEEHVAKVTEYKEENSTLLTTKENLA</sequence>